<evidence type="ECO:0000313" key="3">
    <source>
        <dbReference type="Proteomes" id="UP001500683"/>
    </source>
</evidence>
<proteinExistence type="predicted"/>
<protein>
    <submittedName>
        <fullName evidence="2">Uncharacterized protein</fullName>
    </submittedName>
</protein>
<feature type="region of interest" description="Disordered" evidence="1">
    <location>
        <begin position="1"/>
        <end position="26"/>
    </location>
</feature>
<feature type="compositionally biased region" description="Basic and acidic residues" evidence="1">
    <location>
        <begin position="1"/>
        <end position="11"/>
    </location>
</feature>
<gene>
    <name evidence="2" type="ORF">GCM10022214_26920</name>
</gene>
<keyword evidence="3" id="KW-1185">Reference proteome</keyword>
<comment type="caution">
    <text evidence="2">The sequence shown here is derived from an EMBL/GenBank/DDBJ whole genome shotgun (WGS) entry which is preliminary data.</text>
</comment>
<feature type="region of interest" description="Disordered" evidence="1">
    <location>
        <begin position="75"/>
        <end position="94"/>
    </location>
</feature>
<dbReference type="Proteomes" id="UP001500683">
    <property type="component" value="Unassembled WGS sequence"/>
</dbReference>
<dbReference type="EMBL" id="BAAAZG010000016">
    <property type="protein sequence ID" value="GAA4070074.1"/>
    <property type="molecule type" value="Genomic_DNA"/>
</dbReference>
<organism evidence="2 3">
    <name type="scientific">Actinomadura miaoliensis</name>
    <dbReference type="NCBI Taxonomy" id="430685"/>
    <lineage>
        <taxon>Bacteria</taxon>
        <taxon>Bacillati</taxon>
        <taxon>Actinomycetota</taxon>
        <taxon>Actinomycetes</taxon>
        <taxon>Streptosporangiales</taxon>
        <taxon>Thermomonosporaceae</taxon>
        <taxon>Actinomadura</taxon>
    </lineage>
</organism>
<sequence length="94" mass="10574">MVGAERWRNPDDLPEDCEERQVEDYAKLRQPLNPQVFIDDMRTELDHEPSELNDGLGGKGLRRLKVSGRNTGAIQLTPLDAAHRADQPAPTQGR</sequence>
<evidence type="ECO:0000313" key="2">
    <source>
        <dbReference type="EMBL" id="GAA4070074.1"/>
    </source>
</evidence>
<name>A0ABP7VLU1_9ACTN</name>
<accession>A0ABP7VLU1</accession>
<evidence type="ECO:0000256" key="1">
    <source>
        <dbReference type="SAM" id="MobiDB-lite"/>
    </source>
</evidence>
<reference evidence="3" key="1">
    <citation type="journal article" date="2019" name="Int. J. Syst. Evol. Microbiol.">
        <title>The Global Catalogue of Microorganisms (GCM) 10K type strain sequencing project: providing services to taxonomists for standard genome sequencing and annotation.</title>
        <authorList>
            <consortium name="The Broad Institute Genomics Platform"/>
            <consortium name="The Broad Institute Genome Sequencing Center for Infectious Disease"/>
            <person name="Wu L."/>
            <person name="Ma J."/>
        </authorList>
    </citation>
    <scope>NUCLEOTIDE SEQUENCE [LARGE SCALE GENOMIC DNA]</scope>
    <source>
        <strain evidence="3">JCM 16702</strain>
    </source>
</reference>